<reference evidence="4" key="1">
    <citation type="submission" date="2017-08" db="EMBL/GenBank/DDBJ databases">
        <authorList>
            <person name="Grouzdev D.S."/>
            <person name="Gaisin V.A."/>
            <person name="Rysina M.S."/>
            <person name="Gorlenko V.M."/>
        </authorList>
    </citation>
    <scope>NUCLEOTIDE SEQUENCE [LARGE SCALE GENOMIC DNA]</scope>
    <source>
        <strain evidence="4">Kir15-3F</strain>
    </source>
</reference>
<evidence type="ECO:0000259" key="2">
    <source>
        <dbReference type="PROSITE" id="PS50110"/>
    </source>
</evidence>
<protein>
    <recommendedName>
        <fullName evidence="2">Response regulatory domain-containing protein</fullName>
    </recommendedName>
</protein>
<comment type="caution">
    <text evidence="3">The sequence shown here is derived from an EMBL/GenBank/DDBJ whole genome shotgun (WGS) entry which is preliminary data.</text>
</comment>
<dbReference type="EMBL" id="NQWI01000292">
    <property type="protein sequence ID" value="PDV98197.1"/>
    <property type="molecule type" value="Genomic_DNA"/>
</dbReference>
<gene>
    <name evidence="3" type="ORF">CJ255_22095</name>
</gene>
<evidence type="ECO:0000313" key="3">
    <source>
        <dbReference type="EMBL" id="PDV98197.1"/>
    </source>
</evidence>
<proteinExistence type="predicted"/>
<keyword evidence="1" id="KW-0597">Phosphoprotein</keyword>
<dbReference type="Proteomes" id="UP000220527">
    <property type="component" value="Unassembled WGS sequence"/>
</dbReference>
<dbReference type="SMART" id="SM00448">
    <property type="entry name" value="REC"/>
    <property type="match status" value="1"/>
</dbReference>
<dbReference type="AlphaFoldDB" id="A0A2A6RD64"/>
<dbReference type="OrthoDB" id="484100at2"/>
<dbReference type="Pfam" id="PF00072">
    <property type="entry name" value="Response_reg"/>
    <property type="match status" value="1"/>
</dbReference>
<feature type="domain" description="Response regulatory" evidence="2">
    <location>
        <begin position="25"/>
        <end position="141"/>
    </location>
</feature>
<dbReference type="CDD" id="cd00156">
    <property type="entry name" value="REC"/>
    <property type="match status" value="1"/>
</dbReference>
<dbReference type="GO" id="GO:0000160">
    <property type="term" value="P:phosphorelay signal transduction system"/>
    <property type="evidence" value="ECO:0007669"/>
    <property type="project" value="InterPro"/>
</dbReference>
<dbReference type="SUPFAM" id="SSF52172">
    <property type="entry name" value="CheY-like"/>
    <property type="match status" value="1"/>
</dbReference>
<keyword evidence="4" id="KW-1185">Reference proteome</keyword>
<name>A0A2A6RD64_9CHLR</name>
<dbReference type="PROSITE" id="PS50110">
    <property type="entry name" value="RESPONSE_REGULATORY"/>
    <property type="match status" value="1"/>
</dbReference>
<accession>A0A2A6RD64</accession>
<feature type="modified residue" description="4-aspartylphosphate" evidence="1">
    <location>
        <position position="76"/>
    </location>
</feature>
<evidence type="ECO:0000256" key="1">
    <source>
        <dbReference type="PROSITE-ProRule" id="PRU00169"/>
    </source>
</evidence>
<dbReference type="Gene3D" id="3.40.50.2300">
    <property type="match status" value="1"/>
</dbReference>
<organism evidence="3 4">
    <name type="scientific">Candidatus Viridilinea mediisalina</name>
    <dbReference type="NCBI Taxonomy" id="2024553"/>
    <lineage>
        <taxon>Bacteria</taxon>
        <taxon>Bacillati</taxon>
        <taxon>Chloroflexota</taxon>
        <taxon>Chloroflexia</taxon>
        <taxon>Chloroflexales</taxon>
        <taxon>Chloroflexineae</taxon>
        <taxon>Oscillochloridaceae</taxon>
        <taxon>Candidatus Viridilinea</taxon>
    </lineage>
</organism>
<dbReference type="InterPro" id="IPR011006">
    <property type="entry name" value="CheY-like_superfamily"/>
</dbReference>
<evidence type="ECO:0000313" key="4">
    <source>
        <dbReference type="Proteomes" id="UP000220527"/>
    </source>
</evidence>
<dbReference type="InterPro" id="IPR001789">
    <property type="entry name" value="Sig_transdc_resp-reg_receiver"/>
</dbReference>
<sequence length="162" mass="17731">MLRFRHRSCLARPSMRGAPVMARTRIFLIDPNSALVEATCALFAESDYVQIVGAAADLNQALDRIALLRPDFVLIDFIQADQTTFGLIRNLKAQPAAPHVIVMSIYDSPRYEQAARVAGADGFISKVELVHCLEPLVASFAPVPLPRSKRHTGSLHAFSSCA</sequence>